<keyword evidence="1" id="KW-0175">Coiled coil</keyword>
<evidence type="ECO:0000313" key="3">
    <source>
        <dbReference type="Proteomes" id="UP000676601"/>
    </source>
</evidence>
<evidence type="ECO:0000313" key="2">
    <source>
        <dbReference type="EMBL" id="GIO57929.1"/>
    </source>
</evidence>
<dbReference type="EMBL" id="BORU01000005">
    <property type="protein sequence ID" value="GIO57929.1"/>
    <property type="molecule type" value="Genomic_DNA"/>
</dbReference>
<dbReference type="RefSeq" id="WP_212985951.1">
    <property type="nucleotide sequence ID" value="NZ_BORU01000005.1"/>
</dbReference>
<organism evidence="2 3">
    <name type="scientific">Paenibacillus cineris</name>
    <dbReference type="NCBI Taxonomy" id="237530"/>
    <lineage>
        <taxon>Bacteria</taxon>
        <taxon>Bacillati</taxon>
        <taxon>Bacillota</taxon>
        <taxon>Bacilli</taxon>
        <taxon>Bacillales</taxon>
        <taxon>Paenibacillaceae</taxon>
        <taxon>Paenibacillus</taxon>
    </lineage>
</organism>
<sequence>MLFLVKYEKFTDTIGQVTMIIQNPIYEDPTEDSFYTDSLTYPVQESIPNMDAYLRVNLETKELYYDYILRETFETKVTALQQENNELKQAIADLTMTLAAVMAG</sequence>
<name>A0ABQ4LN59_9BACL</name>
<dbReference type="Proteomes" id="UP000676601">
    <property type="component" value="Unassembled WGS sequence"/>
</dbReference>
<protein>
    <submittedName>
        <fullName evidence="2">Uncharacterized protein</fullName>
    </submittedName>
</protein>
<evidence type="ECO:0000256" key="1">
    <source>
        <dbReference type="SAM" id="Coils"/>
    </source>
</evidence>
<gene>
    <name evidence="2" type="ORF">J21TS7_62470</name>
</gene>
<reference evidence="2 3" key="1">
    <citation type="submission" date="2021-03" db="EMBL/GenBank/DDBJ databases">
        <title>Antimicrobial resistance genes in bacteria isolated from Japanese honey, and their potential for conferring macrolide and lincosamide resistance in the American foulbrood pathogen Paenibacillus larvae.</title>
        <authorList>
            <person name="Okamoto M."/>
            <person name="Kumagai M."/>
            <person name="Kanamori H."/>
            <person name="Takamatsu D."/>
        </authorList>
    </citation>
    <scope>NUCLEOTIDE SEQUENCE [LARGE SCALE GENOMIC DNA]</scope>
    <source>
        <strain evidence="2 3">J21TS7</strain>
    </source>
</reference>
<accession>A0ABQ4LN59</accession>
<comment type="caution">
    <text evidence="2">The sequence shown here is derived from an EMBL/GenBank/DDBJ whole genome shotgun (WGS) entry which is preliminary data.</text>
</comment>
<keyword evidence="3" id="KW-1185">Reference proteome</keyword>
<proteinExistence type="predicted"/>
<feature type="coiled-coil region" evidence="1">
    <location>
        <begin position="70"/>
        <end position="97"/>
    </location>
</feature>